<dbReference type="GO" id="GO:0003700">
    <property type="term" value="F:DNA-binding transcription factor activity"/>
    <property type="evidence" value="ECO:0007669"/>
    <property type="project" value="TreeGrafter"/>
</dbReference>
<dbReference type="RefSeq" id="WP_121586645.1">
    <property type="nucleotide sequence ID" value="NZ_RCHT01000007.1"/>
</dbReference>
<dbReference type="GO" id="GO:0005829">
    <property type="term" value="C:cytosol"/>
    <property type="evidence" value="ECO:0007669"/>
    <property type="project" value="TreeGrafter"/>
</dbReference>
<dbReference type="AlphaFoldDB" id="A0A498CPV8"/>
<feature type="domain" description="HTH cro/C1-type" evidence="2">
    <location>
        <begin position="5"/>
        <end position="60"/>
    </location>
</feature>
<protein>
    <submittedName>
        <fullName evidence="3">XRE family transcriptional regulator</fullName>
    </submittedName>
</protein>
<evidence type="ECO:0000259" key="2">
    <source>
        <dbReference type="PROSITE" id="PS50943"/>
    </source>
</evidence>
<dbReference type="PANTHER" id="PTHR46797">
    <property type="entry name" value="HTH-TYPE TRANSCRIPTIONAL REGULATOR"/>
    <property type="match status" value="1"/>
</dbReference>
<gene>
    <name evidence="3" type="ORF">D4A47_06435</name>
</gene>
<dbReference type="PROSITE" id="PS50943">
    <property type="entry name" value="HTH_CROC1"/>
    <property type="match status" value="1"/>
</dbReference>
<dbReference type="Proteomes" id="UP000276301">
    <property type="component" value="Unassembled WGS sequence"/>
</dbReference>
<reference evidence="3 4" key="1">
    <citation type="submission" date="2018-10" db="EMBL/GenBank/DDBJ databases">
        <title>Anaerotruncus faecis sp. nov., isolated from human feces.</title>
        <authorList>
            <person name="Wang Y.-J."/>
        </authorList>
    </citation>
    <scope>NUCLEOTIDE SEQUENCE [LARGE SCALE GENOMIC DNA]</scope>
    <source>
        <strain evidence="3 4">22A2-44</strain>
    </source>
</reference>
<evidence type="ECO:0000256" key="1">
    <source>
        <dbReference type="ARBA" id="ARBA00023125"/>
    </source>
</evidence>
<evidence type="ECO:0000313" key="3">
    <source>
        <dbReference type="EMBL" id="RLL12159.1"/>
    </source>
</evidence>
<organism evidence="3 4">
    <name type="scientific">Anaerotruncus massiliensis</name>
    <name type="common">ex Liu et al. 2021</name>
    <dbReference type="NCBI Taxonomy" id="2321404"/>
    <lineage>
        <taxon>Bacteria</taxon>
        <taxon>Bacillati</taxon>
        <taxon>Bacillota</taxon>
        <taxon>Clostridia</taxon>
        <taxon>Eubacteriales</taxon>
        <taxon>Oscillospiraceae</taxon>
        <taxon>Anaerotruncus</taxon>
    </lineage>
</organism>
<dbReference type="CDD" id="cd00093">
    <property type="entry name" value="HTH_XRE"/>
    <property type="match status" value="1"/>
</dbReference>
<dbReference type="InterPro" id="IPR050807">
    <property type="entry name" value="TransReg_Diox_bact_type"/>
</dbReference>
<keyword evidence="4" id="KW-1185">Reference proteome</keyword>
<dbReference type="InterPro" id="IPR001387">
    <property type="entry name" value="Cro/C1-type_HTH"/>
</dbReference>
<evidence type="ECO:0000313" key="4">
    <source>
        <dbReference type="Proteomes" id="UP000276301"/>
    </source>
</evidence>
<accession>A0A498CPV8</accession>
<dbReference type="Pfam" id="PF01381">
    <property type="entry name" value="HTH_3"/>
    <property type="match status" value="1"/>
</dbReference>
<comment type="caution">
    <text evidence="3">The sequence shown here is derived from an EMBL/GenBank/DDBJ whole genome shotgun (WGS) entry which is preliminary data.</text>
</comment>
<sequence length="63" mass="6901">MPYKIREFRQAADLSQDDLAKLSGVSRATICGLESGNIEVTTTETLIKIARALGKNVSDIFLM</sequence>
<dbReference type="SMART" id="SM00530">
    <property type="entry name" value="HTH_XRE"/>
    <property type="match status" value="1"/>
</dbReference>
<name>A0A498CPV8_9FIRM</name>
<dbReference type="EMBL" id="RCHT01000007">
    <property type="protein sequence ID" value="RLL12159.1"/>
    <property type="molecule type" value="Genomic_DNA"/>
</dbReference>
<dbReference type="PANTHER" id="PTHR46797:SF1">
    <property type="entry name" value="METHYLPHOSPHONATE SYNTHASE"/>
    <property type="match status" value="1"/>
</dbReference>
<dbReference type="InterPro" id="IPR010982">
    <property type="entry name" value="Lambda_DNA-bd_dom_sf"/>
</dbReference>
<keyword evidence="1" id="KW-0238">DNA-binding</keyword>
<dbReference type="GO" id="GO:0003677">
    <property type="term" value="F:DNA binding"/>
    <property type="evidence" value="ECO:0007669"/>
    <property type="project" value="UniProtKB-KW"/>
</dbReference>
<dbReference type="Gene3D" id="1.10.260.40">
    <property type="entry name" value="lambda repressor-like DNA-binding domains"/>
    <property type="match status" value="1"/>
</dbReference>
<proteinExistence type="predicted"/>
<dbReference type="SUPFAM" id="SSF47413">
    <property type="entry name" value="lambda repressor-like DNA-binding domains"/>
    <property type="match status" value="1"/>
</dbReference>